<comment type="caution">
    <text evidence="2">The sequence shown here is derived from an EMBL/GenBank/DDBJ whole genome shotgun (WGS) entry which is preliminary data.</text>
</comment>
<keyword evidence="3" id="KW-1185">Reference proteome</keyword>
<name>A0ABU9XIA5_9BACI</name>
<evidence type="ECO:0000313" key="2">
    <source>
        <dbReference type="EMBL" id="MEN2767983.1"/>
    </source>
</evidence>
<proteinExistence type="predicted"/>
<feature type="region of interest" description="Disordered" evidence="1">
    <location>
        <begin position="1"/>
        <end position="43"/>
    </location>
</feature>
<protein>
    <recommendedName>
        <fullName evidence="4">Glycogen biosynthesis protein GlgD</fullName>
    </recommendedName>
</protein>
<accession>A0ABU9XIA5</accession>
<evidence type="ECO:0000256" key="1">
    <source>
        <dbReference type="SAM" id="MobiDB-lite"/>
    </source>
</evidence>
<evidence type="ECO:0008006" key="4">
    <source>
        <dbReference type="Google" id="ProtNLM"/>
    </source>
</evidence>
<reference evidence="2 3" key="1">
    <citation type="submission" date="2024-05" db="EMBL/GenBank/DDBJ databases">
        <authorList>
            <person name="Haq I."/>
            <person name="Ullah Z."/>
            <person name="Ahmad R."/>
            <person name="Li M."/>
            <person name="Tong Y."/>
        </authorList>
    </citation>
    <scope>NUCLEOTIDE SEQUENCE [LARGE SCALE GENOMIC DNA]</scope>
    <source>
        <strain evidence="2 3">16A2E</strain>
    </source>
</reference>
<dbReference type="Proteomes" id="UP001444625">
    <property type="component" value="Unassembled WGS sequence"/>
</dbReference>
<sequence>MQDNKNQGRNKPKEHQNKQQKGSAQTDGFRYDYTDSSDFKNKQ</sequence>
<dbReference type="EMBL" id="JBDIML010000003">
    <property type="protein sequence ID" value="MEN2767983.1"/>
    <property type="molecule type" value="Genomic_DNA"/>
</dbReference>
<feature type="compositionally biased region" description="Basic and acidic residues" evidence="1">
    <location>
        <begin position="29"/>
        <end position="43"/>
    </location>
</feature>
<evidence type="ECO:0000313" key="3">
    <source>
        <dbReference type="Proteomes" id="UP001444625"/>
    </source>
</evidence>
<dbReference type="RefSeq" id="WP_345825447.1">
    <property type="nucleotide sequence ID" value="NZ_JBDIML010000003.1"/>
</dbReference>
<gene>
    <name evidence="2" type="ORF">ABC228_12340</name>
</gene>
<organism evidence="2 3">
    <name type="scientific">Ornithinibacillus xuwenensis</name>
    <dbReference type="NCBI Taxonomy" id="3144668"/>
    <lineage>
        <taxon>Bacteria</taxon>
        <taxon>Bacillati</taxon>
        <taxon>Bacillota</taxon>
        <taxon>Bacilli</taxon>
        <taxon>Bacillales</taxon>
        <taxon>Bacillaceae</taxon>
        <taxon>Ornithinibacillus</taxon>
    </lineage>
</organism>